<gene>
    <name evidence="3" type="ORF">ACFFTR_05415</name>
</gene>
<dbReference type="InterPro" id="IPR036869">
    <property type="entry name" value="J_dom_sf"/>
</dbReference>
<organism evidence="3 4">
    <name type="scientific">Dactylosporangium vinaceum</name>
    <dbReference type="NCBI Taxonomy" id="53362"/>
    <lineage>
        <taxon>Bacteria</taxon>
        <taxon>Bacillati</taxon>
        <taxon>Actinomycetota</taxon>
        <taxon>Actinomycetes</taxon>
        <taxon>Micromonosporales</taxon>
        <taxon>Micromonosporaceae</taxon>
        <taxon>Dactylosporangium</taxon>
    </lineage>
</organism>
<feature type="domain" description="J" evidence="2">
    <location>
        <begin position="10"/>
        <end position="78"/>
    </location>
</feature>
<comment type="caution">
    <text evidence="3">The sequence shown here is derived from an EMBL/GenBank/DDBJ whole genome shotgun (WGS) entry which is preliminary data.</text>
</comment>
<dbReference type="EMBL" id="JBHMCA010000014">
    <property type="protein sequence ID" value="MFB9442523.1"/>
    <property type="molecule type" value="Genomic_DNA"/>
</dbReference>
<dbReference type="RefSeq" id="WP_223100883.1">
    <property type="nucleotide sequence ID" value="NZ_CP061913.1"/>
</dbReference>
<dbReference type="Proteomes" id="UP001589608">
    <property type="component" value="Unassembled WGS sequence"/>
</dbReference>
<keyword evidence="4" id="KW-1185">Reference proteome</keyword>
<feature type="region of interest" description="Disordered" evidence="1">
    <location>
        <begin position="39"/>
        <end position="71"/>
    </location>
</feature>
<protein>
    <submittedName>
        <fullName evidence="3">J domain-containing protein</fullName>
    </submittedName>
</protein>
<proteinExistence type="predicted"/>
<dbReference type="Gene3D" id="1.10.287.110">
    <property type="entry name" value="DnaJ domain"/>
    <property type="match status" value="1"/>
</dbReference>
<evidence type="ECO:0000313" key="4">
    <source>
        <dbReference type="Proteomes" id="UP001589608"/>
    </source>
</evidence>
<evidence type="ECO:0000313" key="3">
    <source>
        <dbReference type="EMBL" id="MFB9442523.1"/>
    </source>
</evidence>
<name>A0ABV5M0Y8_9ACTN</name>
<evidence type="ECO:0000256" key="1">
    <source>
        <dbReference type="SAM" id="MobiDB-lite"/>
    </source>
</evidence>
<evidence type="ECO:0000259" key="2">
    <source>
        <dbReference type="PROSITE" id="PS50076"/>
    </source>
</evidence>
<accession>A0ABV5M0Y8</accession>
<reference evidence="3 4" key="1">
    <citation type="submission" date="2024-09" db="EMBL/GenBank/DDBJ databases">
        <authorList>
            <person name="Sun Q."/>
            <person name="Mori K."/>
        </authorList>
    </citation>
    <scope>NUCLEOTIDE SEQUENCE [LARGE SCALE GENOMIC DNA]</scope>
    <source>
        <strain evidence="3 4">JCM 3307</strain>
    </source>
</reference>
<feature type="compositionally biased region" description="Basic and acidic residues" evidence="1">
    <location>
        <begin position="39"/>
        <end position="53"/>
    </location>
</feature>
<dbReference type="InterPro" id="IPR001623">
    <property type="entry name" value="DnaJ_domain"/>
</dbReference>
<sequence length="144" mass="16182">MFMVELDADSYYSLLGVDPNATPAAIRKARDNLIKSLRDRARQEPASREELTARQRQVNAAGRTLTAPAERQQYDREHAHLRLFTIRAAAAPMFTDPQDRLDAIYRAISDHLRRLGAPLPPLSDLDRTDFSADLTLTPLLDGRG</sequence>
<dbReference type="PROSITE" id="PS50076">
    <property type="entry name" value="DNAJ_2"/>
    <property type="match status" value="1"/>
</dbReference>
<dbReference type="Pfam" id="PF00226">
    <property type="entry name" value="DnaJ"/>
    <property type="match status" value="1"/>
</dbReference>
<dbReference type="SUPFAM" id="SSF46565">
    <property type="entry name" value="Chaperone J-domain"/>
    <property type="match status" value="1"/>
</dbReference>